<evidence type="ECO:0000256" key="1">
    <source>
        <dbReference type="SAM" id="Phobius"/>
    </source>
</evidence>
<dbReference type="Proteomes" id="UP000608513">
    <property type="component" value="Unassembled WGS sequence"/>
</dbReference>
<keyword evidence="1" id="KW-0812">Transmembrane</keyword>
<proteinExistence type="predicted"/>
<protein>
    <recommendedName>
        <fullName evidence="4">MASE1 domain-containing protein</fullName>
    </recommendedName>
</protein>
<gene>
    <name evidence="2" type="ORF">H8N03_25700</name>
</gene>
<keyword evidence="1" id="KW-1133">Transmembrane helix</keyword>
<keyword evidence="3" id="KW-1185">Reference proteome</keyword>
<feature type="transmembrane region" description="Helical" evidence="1">
    <location>
        <begin position="62"/>
        <end position="78"/>
    </location>
</feature>
<organism evidence="2 3">
    <name type="scientific">Ramlibacter cellulosilyticus</name>
    <dbReference type="NCBI Taxonomy" id="2764187"/>
    <lineage>
        <taxon>Bacteria</taxon>
        <taxon>Pseudomonadati</taxon>
        <taxon>Pseudomonadota</taxon>
        <taxon>Betaproteobacteria</taxon>
        <taxon>Burkholderiales</taxon>
        <taxon>Comamonadaceae</taxon>
        <taxon>Ramlibacter</taxon>
    </lineage>
</organism>
<sequence length="164" mass="17988">MLALNEWLFRWLEFAPGINFVYLPAGMRLLCTLLFAEAGAVGLLAVSWAVSFLLFFPGQFERPFVGGIIAAAAPYSVYRLARWRYGLHASLANLTAPRLLVLVFAYSVASPLLHHLYFAWAGQDALLRSFLAMFVGDLAGTLLVIYGIKALLSLVPAPILRTGV</sequence>
<dbReference type="EMBL" id="JACORT010000017">
    <property type="protein sequence ID" value="MBC5786358.1"/>
    <property type="molecule type" value="Genomic_DNA"/>
</dbReference>
<feature type="transmembrane region" description="Helical" evidence="1">
    <location>
        <begin position="29"/>
        <end position="56"/>
    </location>
</feature>
<evidence type="ECO:0000313" key="3">
    <source>
        <dbReference type="Proteomes" id="UP000608513"/>
    </source>
</evidence>
<accession>A0A923SEJ7</accession>
<reference evidence="2" key="1">
    <citation type="submission" date="2020-08" db="EMBL/GenBank/DDBJ databases">
        <title>Ramlibacter sp. USB13 16S ribosomal RNA gene genome sequencing and assembly.</title>
        <authorList>
            <person name="Kang M."/>
        </authorList>
    </citation>
    <scope>NUCLEOTIDE SEQUENCE</scope>
    <source>
        <strain evidence="2">USB13</strain>
    </source>
</reference>
<keyword evidence="1" id="KW-0472">Membrane</keyword>
<feature type="transmembrane region" description="Helical" evidence="1">
    <location>
        <begin position="130"/>
        <end position="152"/>
    </location>
</feature>
<name>A0A923SEJ7_9BURK</name>
<feature type="transmembrane region" description="Helical" evidence="1">
    <location>
        <begin position="99"/>
        <end position="118"/>
    </location>
</feature>
<evidence type="ECO:0000313" key="2">
    <source>
        <dbReference type="EMBL" id="MBC5786358.1"/>
    </source>
</evidence>
<dbReference type="AlphaFoldDB" id="A0A923SEJ7"/>
<evidence type="ECO:0008006" key="4">
    <source>
        <dbReference type="Google" id="ProtNLM"/>
    </source>
</evidence>
<comment type="caution">
    <text evidence="2">The sequence shown here is derived from an EMBL/GenBank/DDBJ whole genome shotgun (WGS) entry which is preliminary data.</text>
</comment>